<dbReference type="EMBL" id="JACBKZ010000014">
    <property type="protein sequence ID" value="KAF5932748.1"/>
    <property type="molecule type" value="Genomic_DNA"/>
</dbReference>
<protein>
    <submittedName>
        <fullName evidence="2">Uncharacterized protein</fullName>
    </submittedName>
</protein>
<keyword evidence="3" id="KW-1185">Reference proteome</keyword>
<feature type="compositionally biased region" description="Acidic residues" evidence="1">
    <location>
        <begin position="128"/>
        <end position="137"/>
    </location>
</feature>
<comment type="caution">
    <text evidence="2">The sequence shown here is derived from an EMBL/GenBank/DDBJ whole genome shotgun (WGS) entry which is preliminary data.</text>
</comment>
<dbReference type="GO" id="GO:0005778">
    <property type="term" value="C:peroxisomal membrane"/>
    <property type="evidence" value="ECO:0007669"/>
    <property type="project" value="InterPro"/>
</dbReference>
<reference evidence="3" key="1">
    <citation type="journal article" date="2020" name="Nat. Commun.">
        <title>Genome assembly of wild tea tree DASZ reveals pedigree and selection history of tea varieties.</title>
        <authorList>
            <person name="Zhang W."/>
            <person name="Zhang Y."/>
            <person name="Qiu H."/>
            <person name="Guo Y."/>
            <person name="Wan H."/>
            <person name="Zhang X."/>
            <person name="Scossa F."/>
            <person name="Alseekh S."/>
            <person name="Zhang Q."/>
            <person name="Wang P."/>
            <person name="Xu L."/>
            <person name="Schmidt M.H."/>
            <person name="Jia X."/>
            <person name="Li D."/>
            <person name="Zhu A."/>
            <person name="Guo F."/>
            <person name="Chen W."/>
            <person name="Ni D."/>
            <person name="Usadel B."/>
            <person name="Fernie A.R."/>
            <person name="Wen W."/>
        </authorList>
    </citation>
    <scope>NUCLEOTIDE SEQUENCE [LARGE SCALE GENOMIC DNA]</scope>
    <source>
        <strain evidence="3">cv. G240</strain>
    </source>
</reference>
<dbReference type="GO" id="GO:0045046">
    <property type="term" value="P:protein import into peroxisome membrane"/>
    <property type="evidence" value="ECO:0007669"/>
    <property type="project" value="TreeGrafter"/>
</dbReference>
<dbReference type="Proteomes" id="UP000593564">
    <property type="component" value="Unassembled WGS sequence"/>
</dbReference>
<dbReference type="GO" id="GO:0030674">
    <property type="term" value="F:protein-macromolecule adaptor activity"/>
    <property type="evidence" value="ECO:0007669"/>
    <property type="project" value="TreeGrafter"/>
</dbReference>
<dbReference type="PANTHER" id="PTHR28080">
    <property type="entry name" value="PEROXISOMAL BIOGENESIS FACTOR 3"/>
    <property type="match status" value="1"/>
</dbReference>
<organism evidence="2 3">
    <name type="scientific">Camellia sinensis</name>
    <name type="common">Tea plant</name>
    <name type="synonym">Thea sinensis</name>
    <dbReference type="NCBI Taxonomy" id="4442"/>
    <lineage>
        <taxon>Eukaryota</taxon>
        <taxon>Viridiplantae</taxon>
        <taxon>Streptophyta</taxon>
        <taxon>Embryophyta</taxon>
        <taxon>Tracheophyta</taxon>
        <taxon>Spermatophyta</taxon>
        <taxon>Magnoliopsida</taxon>
        <taxon>eudicotyledons</taxon>
        <taxon>Gunneridae</taxon>
        <taxon>Pentapetalae</taxon>
        <taxon>asterids</taxon>
        <taxon>Ericales</taxon>
        <taxon>Theaceae</taxon>
        <taxon>Camellia</taxon>
    </lineage>
</organism>
<accession>A0A7J7FYT4</accession>
<dbReference type="AlphaFoldDB" id="A0A7J7FYT4"/>
<proteinExistence type="predicted"/>
<evidence type="ECO:0000313" key="3">
    <source>
        <dbReference type="Proteomes" id="UP000593564"/>
    </source>
</evidence>
<feature type="compositionally biased region" description="Basic and acidic residues" evidence="1">
    <location>
        <begin position="138"/>
        <end position="151"/>
    </location>
</feature>
<name>A0A7J7FYT4_CAMSI</name>
<sequence length="255" mass="28810">MASVHELFICRKQLKDLFNTTVLHETTVPILDMFMSMGSPHHWVDYLMPEDPNFYKLVAFSNSDSTDPSDSTKFDRLMVETRAVLSSSWIRHLMSLLLEYCDWGNFMVHPNNHCKAGNVIHETREIDEPEAQIEDQNDGFKDNGLEDKRPGSDANQTETKNSSNAALALYRKISSLGDSVSSQDSGDTLLCNGDATDADQSMVHEQDDTENDLIFSVLKHSEQLLERLKSLKGSKSHMQGHEWISKFLLEVGLPC</sequence>
<evidence type="ECO:0000256" key="1">
    <source>
        <dbReference type="SAM" id="MobiDB-lite"/>
    </source>
</evidence>
<evidence type="ECO:0000313" key="2">
    <source>
        <dbReference type="EMBL" id="KAF5932748.1"/>
    </source>
</evidence>
<dbReference type="InterPro" id="IPR006966">
    <property type="entry name" value="Peroxin-3"/>
</dbReference>
<feature type="region of interest" description="Disordered" evidence="1">
    <location>
        <begin position="128"/>
        <end position="161"/>
    </location>
</feature>
<dbReference type="PANTHER" id="PTHR28080:SF1">
    <property type="entry name" value="PEROXISOMAL BIOGENESIS FACTOR 3"/>
    <property type="match status" value="1"/>
</dbReference>
<gene>
    <name evidence="2" type="ORF">HYC85_028919</name>
</gene>
<reference evidence="2 3" key="2">
    <citation type="submission" date="2020-07" db="EMBL/GenBank/DDBJ databases">
        <title>Genome assembly of wild tea tree DASZ reveals pedigree and selection history of tea varieties.</title>
        <authorList>
            <person name="Zhang W."/>
        </authorList>
    </citation>
    <scope>NUCLEOTIDE SEQUENCE [LARGE SCALE GENOMIC DNA]</scope>
    <source>
        <strain evidence="3">cv. G240</strain>
        <tissue evidence="2">Leaf</tissue>
    </source>
</reference>